<feature type="non-terminal residue" evidence="2">
    <location>
        <position position="68"/>
    </location>
</feature>
<dbReference type="AlphaFoldDB" id="X1HDY6"/>
<dbReference type="GO" id="GO:0050242">
    <property type="term" value="F:pyruvate, phosphate dikinase activity"/>
    <property type="evidence" value="ECO:0007669"/>
    <property type="project" value="InterPro"/>
</dbReference>
<evidence type="ECO:0000313" key="2">
    <source>
        <dbReference type="EMBL" id="GAH52044.1"/>
    </source>
</evidence>
<dbReference type="PANTHER" id="PTHR22931">
    <property type="entry name" value="PHOSPHOENOLPYRUVATE DIKINASE-RELATED"/>
    <property type="match status" value="1"/>
</dbReference>
<organism evidence="2">
    <name type="scientific">marine sediment metagenome</name>
    <dbReference type="NCBI Taxonomy" id="412755"/>
    <lineage>
        <taxon>unclassified sequences</taxon>
        <taxon>metagenomes</taxon>
        <taxon>ecological metagenomes</taxon>
    </lineage>
</organism>
<dbReference type="SUPFAM" id="SSF56059">
    <property type="entry name" value="Glutathione synthetase ATP-binding domain-like"/>
    <property type="match status" value="1"/>
</dbReference>
<dbReference type="InterPro" id="IPR002192">
    <property type="entry name" value="PPDK_AMP/ATP-bd"/>
</dbReference>
<reference evidence="2" key="1">
    <citation type="journal article" date="2014" name="Front. Microbiol.">
        <title>High frequency of phylogenetically diverse reductive dehalogenase-homologous genes in deep subseafloor sedimentary metagenomes.</title>
        <authorList>
            <person name="Kawai M."/>
            <person name="Futagami T."/>
            <person name="Toyoda A."/>
            <person name="Takaki Y."/>
            <person name="Nishi S."/>
            <person name="Hori S."/>
            <person name="Arai W."/>
            <person name="Tsubouchi T."/>
            <person name="Morono Y."/>
            <person name="Uchiyama I."/>
            <person name="Ito T."/>
            <person name="Fujiyama A."/>
            <person name="Inagaki F."/>
            <person name="Takami H."/>
        </authorList>
    </citation>
    <scope>NUCLEOTIDE SEQUENCE</scope>
    <source>
        <strain evidence="2">Expedition CK06-06</strain>
    </source>
</reference>
<dbReference type="GO" id="GO:0005524">
    <property type="term" value="F:ATP binding"/>
    <property type="evidence" value="ECO:0007669"/>
    <property type="project" value="InterPro"/>
</dbReference>
<dbReference type="InterPro" id="IPR013815">
    <property type="entry name" value="ATP_grasp_subdomain_1"/>
</dbReference>
<proteinExistence type="predicted"/>
<dbReference type="Pfam" id="PF01326">
    <property type="entry name" value="PPDK_N"/>
    <property type="match status" value="1"/>
</dbReference>
<comment type="caution">
    <text evidence="2">The sequence shown here is derived from an EMBL/GenBank/DDBJ whole genome shotgun (WGS) entry which is preliminary data.</text>
</comment>
<dbReference type="Gene3D" id="3.30.1490.20">
    <property type="entry name" value="ATP-grasp fold, A domain"/>
    <property type="match status" value="1"/>
</dbReference>
<dbReference type="PANTHER" id="PTHR22931:SF9">
    <property type="entry name" value="PYRUVATE, PHOSPHATE DIKINASE 1, CHLOROPLASTIC"/>
    <property type="match status" value="1"/>
</dbReference>
<protein>
    <recommendedName>
        <fullName evidence="1">Pyruvate phosphate dikinase AMP/ATP-binding domain-containing protein</fullName>
    </recommendedName>
</protein>
<feature type="domain" description="Pyruvate phosphate dikinase AMP/ATP-binding" evidence="1">
    <location>
        <begin position="22"/>
        <end position="59"/>
    </location>
</feature>
<dbReference type="EMBL" id="BARU01019383">
    <property type="protein sequence ID" value="GAH52044.1"/>
    <property type="molecule type" value="Genomic_DNA"/>
</dbReference>
<sequence length="68" mass="7505">METKYVYFFGGGIADGKAELKDILGGKGANLAEMSRMGIPVPPGFTITSEVCNIYFQNKKSYLKELEH</sequence>
<name>X1HDY6_9ZZZZ</name>
<accession>X1HDY6</accession>
<dbReference type="InterPro" id="IPR010121">
    <property type="entry name" value="Pyruvate_phosphate_dikinase"/>
</dbReference>
<evidence type="ECO:0000259" key="1">
    <source>
        <dbReference type="Pfam" id="PF01326"/>
    </source>
</evidence>
<gene>
    <name evidence="2" type="ORF">S03H2_31918</name>
</gene>
<dbReference type="GO" id="GO:0016301">
    <property type="term" value="F:kinase activity"/>
    <property type="evidence" value="ECO:0007669"/>
    <property type="project" value="InterPro"/>
</dbReference>